<comment type="caution">
    <text evidence="7">The sequence shown here is derived from an EMBL/GenBank/DDBJ whole genome shotgun (WGS) entry which is preliminary data.</text>
</comment>
<evidence type="ECO:0000256" key="1">
    <source>
        <dbReference type="ARBA" id="ARBA00010556"/>
    </source>
</evidence>
<reference evidence="7 8" key="3">
    <citation type="submission" date="2019-11" db="EMBL/GenBank/DDBJ databases">
        <title>Type strains purchased from KCTC, JCM and DSMZ.</title>
        <authorList>
            <person name="Lu H."/>
        </authorList>
    </citation>
    <scope>NUCLEOTIDE SEQUENCE [LARGE SCALE GENOMIC DNA]</scope>
    <source>
        <strain evidence="7 8">KCTC 52429</strain>
    </source>
</reference>
<evidence type="ECO:0000313" key="9">
    <source>
        <dbReference type="Proteomes" id="UP000622638"/>
    </source>
</evidence>
<dbReference type="OrthoDB" id="9767116at2"/>
<dbReference type="Pfam" id="PF00207">
    <property type="entry name" value="A2M"/>
    <property type="match status" value="1"/>
</dbReference>
<evidence type="ECO:0000259" key="4">
    <source>
        <dbReference type="SMART" id="SM01359"/>
    </source>
</evidence>
<organism evidence="7 8">
    <name type="scientific">Pseudoduganella buxea</name>
    <dbReference type="NCBI Taxonomy" id="1949069"/>
    <lineage>
        <taxon>Bacteria</taxon>
        <taxon>Pseudomonadati</taxon>
        <taxon>Pseudomonadota</taxon>
        <taxon>Betaproteobacteria</taxon>
        <taxon>Burkholderiales</taxon>
        <taxon>Oxalobacteraceae</taxon>
        <taxon>Telluria group</taxon>
        <taxon>Pseudoduganella</taxon>
    </lineage>
</organism>
<dbReference type="SMART" id="SM01359">
    <property type="entry name" value="A2M_N_2"/>
    <property type="match status" value="1"/>
</dbReference>
<dbReference type="InterPro" id="IPR011625">
    <property type="entry name" value="A2M_N_BRD"/>
</dbReference>
<dbReference type="RefSeq" id="WP_155473094.1">
    <property type="nucleotide sequence ID" value="NZ_BMKG01000001.1"/>
</dbReference>
<keyword evidence="3" id="KW-0732">Signal</keyword>
<feature type="chain" id="PRO_5026249401" evidence="3">
    <location>
        <begin position="27"/>
        <end position="1903"/>
    </location>
</feature>
<proteinExistence type="inferred from homology"/>
<dbReference type="EMBL" id="WNKZ01000108">
    <property type="protein sequence ID" value="MTV55839.1"/>
    <property type="molecule type" value="Genomic_DNA"/>
</dbReference>
<dbReference type="EMBL" id="BMKG01000001">
    <property type="protein sequence ID" value="GGB84417.1"/>
    <property type="molecule type" value="Genomic_DNA"/>
</dbReference>
<dbReference type="InterPro" id="IPR001599">
    <property type="entry name" value="Macroglobln_a2"/>
</dbReference>
<evidence type="ECO:0000256" key="3">
    <source>
        <dbReference type="SAM" id="SignalP"/>
    </source>
</evidence>
<dbReference type="InterPro" id="IPR051802">
    <property type="entry name" value="YfhM-like"/>
</dbReference>
<dbReference type="Pfam" id="PF01835">
    <property type="entry name" value="MG2"/>
    <property type="match status" value="1"/>
</dbReference>
<reference evidence="6" key="1">
    <citation type="journal article" date="2014" name="Int. J. Syst. Evol. Microbiol.">
        <title>Complete genome of a new Firmicutes species belonging to the dominant human colonic microbiota ('Ruminococcus bicirculans') reveals two chromosomes and a selective capacity to utilize plant glucans.</title>
        <authorList>
            <consortium name="NISC Comparative Sequencing Program"/>
            <person name="Wegmann U."/>
            <person name="Louis P."/>
            <person name="Goesmann A."/>
            <person name="Henrissat B."/>
            <person name="Duncan S.H."/>
            <person name="Flint H.J."/>
        </authorList>
    </citation>
    <scope>NUCLEOTIDE SEQUENCE</scope>
    <source>
        <strain evidence="6">CGMCC 1.15931</strain>
    </source>
</reference>
<sequence length="1903" mass="204889">MRARPLLPTLLALATLSLSLGLPAAAQTTVESFAPQGVVKGVRQVQARFSSQVVAFGDLRTEDPFDIDCAQPGKGRWVDGSTWSYDFERDLPAGVACRFTLKPALRDLAGAALQGERTYSFSTGGPAVIDALPSEGSQVDEGQIFVLGLDAPAREATVAAHAWCRAAGINEKIPVRVLAGPEREQVLANRKNFLQRHLHAYYLARGIAWKGVVQVKDSGKDKLPVAVLQCARTLPAKAEVTLVWGTGIVSDTGIATTEDQPLAWRTRPDFTASLACDRLRRKGPCMPITPLRLSFSAPVPVALATAITLRGPGGKTYATAFDTDLTKTSTFTDVQFPGPFPANAALQLHLPAGLKDDAGRSLVNAARFPLTVRTGEQPPLIKFPARFGIIEANGDRLLPVTVRNVAAAGAPPVQGRTLRVTGDMNIVAWLRTLNGGRYGDWEPVEQYNLSLGRQLLRGRGQAFTMPKPGGRKAFEVVGIPLRKPGFHVVELASPKLGAGVTPGGGTAYVSSAALVTNMVAHFKHGGSSSLVWVTSLDRGRPVPRAQVAVWGCTGKLLWQGVTDGQGVARIDAELPEARCNYEDRYFVTARSGDDFTFTLSNWREGIETWRFNVPTDDVRSANIIATTVFDRTLLRAGETVHMKHFLRRRTAQGFELVKPGQAARVSPDGGGALPADLQADSRAAPPRVFLLHEGSDDRFELPISWSANGSAAHDWTVPKDAKQGWYQVMLGGQEAGRFRVEQFRVPTMKALLQGPRTPAVQASAVPLDLQLSYLAGGGAGGAQVRLATVVEPKAVDFPDYADFSFAAGDVKVGVERPGATFDEDDATFDEEGEGDDTEQAPARTRNVTLDRAGGARVAIDGLPQSNQPRELLAEMSWQDANGETLTASTRIPLWPSNHVIGIQPDGWVMSRKSMKFTVAVLDVAGNPVPGADVAADFFKRETYSHRRRLIGGFYSYENSSEVKALGRACTGRTDAKGLLVCAVPAPEGGNLIVRATTVDAAGHAAVTQREMWVADREDWWFHATDNDRIDLLPQQKRYEPGQDATFQLRMPFRAATALITVEREGILDTYVRELSGTEPVFSIPMKKAYAPNVYVSALVVRGRVAGVAPTALVDLGKPAYKLGITPVKVGWAANELKVVVAADKAVYKVREKAQVTVKVTRADGSVPPAGTEVALAAVDVGLLELMPNTSWELLDTMMRQRSLQVQTATAQMQVVGKRHFGRKAVPSGGGGGKGAGRELFDTLLFWQASVKLDSRGLARVEVPLNDALTAFRVVAIASGGAGLFGTGRTEVTSSQDLMLLSGLPPLVREGDRLRAGFTVRNASQAAIAGELRATMAGKALAPQRVSLAPGQAQEVGWDITVPVGVTELAWEVAAVAGTASDRLRVRQQVKPAVPVTTLQATLVQLDGPQSMTVQAPPDAVPGRGGIRTLFTARLGGELPGVRDYMLAYPYICLEQSASRAVALGDASRWAGVAAQLAAYLDSDGLAKYFPVMEQGSDVLTAYLLSVSDEAGFELPDVQKERMEAALEAFVEGRIVRGSPLATADLAVRKVAALEALSRAGRVRPEMLESFTIAPNLWPTSAVIDWYLILHRTSDLPEQARRKQEAEQILKSRLNLQGTTMTFSTERKDAWWWLMASADANANRLLLAMLDHPGWRKDMGRLARGALGRHKRGHWDTTVANAWGVLALTKFSRQFEAVPVTGSATAALGGKRQAVDLAAATQSAAAMLPWTAGAASLDLRHAGTGKPWATVQSLAAVPLKAPVSSGYGIRKTVTPIEQRTPGTWSKGDVYRVRLDLEAQSDMTWVVVDDPIPASATVLGSGLGSDSRTLVKGEKASGWAWPAFQERTFDAFRSYYEFVPKGKWSVEYTVRLNNAGTYNLPPTRVEAMYIPEMFGMLPNAPVNVK</sequence>
<evidence type="ECO:0000313" key="7">
    <source>
        <dbReference type="EMBL" id="MTV55839.1"/>
    </source>
</evidence>
<accession>A0A6I3T347</accession>
<dbReference type="Pfam" id="PF07703">
    <property type="entry name" value="A2M_BRD"/>
    <property type="match status" value="1"/>
</dbReference>
<gene>
    <name evidence="6" type="ORF">GCM10011572_02930</name>
    <name evidence="7" type="ORF">GM672_24235</name>
</gene>
<dbReference type="InterPro" id="IPR002890">
    <property type="entry name" value="MG2"/>
</dbReference>
<dbReference type="PANTHER" id="PTHR40094:SF1">
    <property type="entry name" value="UBIQUITIN DOMAIN-CONTAINING PROTEIN"/>
    <property type="match status" value="1"/>
</dbReference>
<dbReference type="SUPFAM" id="SSF48239">
    <property type="entry name" value="Terpenoid cyclases/Protein prenyltransferases"/>
    <property type="match status" value="1"/>
</dbReference>
<dbReference type="Pfam" id="PF11974">
    <property type="entry name" value="bMG3"/>
    <property type="match status" value="1"/>
</dbReference>
<evidence type="ECO:0000313" key="6">
    <source>
        <dbReference type="EMBL" id="GGB84417.1"/>
    </source>
</evidence>
<dbReference type="InterPro" id="IPR041246">
    <property type="entry name" value="Bact_MG10"/>
</dbReference>
<dbReference type="GO" id="GO:0004866">
    <property type="term" value="F:endopeptidase inhibitor activity"/>
    <property type="evidence" value="ECO:0007669"/>
    <property type="project" value="InterPro"/>
</dbReference>
<feature type="compositionally biased region" description="Acidic residues" evidence="2">
    <location>
        <begin position="821"/>
        <end position="838"/>
    </location>
</feature>
<dbReference type="PANTHER" id="PTHR40094">
    <property type="entry name" value="ALPHA-2-MACROGLOBULIN HOMOLOG"/>
    <property type="match status" value="1"/>
</dbReference>
<reference evidence="9" key="2">
    <citation type="journal article" date="2019" name="Int. J. Syst. Evol. Microbiol.">
        <title>The Global Catalogue of Microorganisms (GCM) 10K type strain sequencing project: providing services to taxonomists for standard genome sequencing and annotation.</title>
        <authorList>
            <consortium name="The Broad Institute Genomics Platform"/>
            <consortium name="The Broad Institute Genome Sequencing Center for Infectious Disease"/>
            <person name="Wu L."/>
            <person name="Ma J."/>
        </authorList>
    </citation>
    <scope>NUCLEOTIDE SEQUENCE [LARGE SCALE GENOMIC DNA]</scope>
    <source>
        <strain evidence="9">CGMCC 1.15931</strain>
    </source>
</reference>
<dbReference type="InterPro" id="IPR008930">
    <property type="entry name" value="Terpenoid_cyclase/PrenylTrfase"/>
</dbReference>
<protein>
    <submittedName>
        <fullName evidence="7">Alpha-2-macroglobulin</fullName>
    </submittedName>
</protein>
<feature type="signal peptide" evidence="3">
    <location>
        <begin position="1"/>
        <end position="26"/>
    </location>
</feature>
<evidence type="ECO:0000259" key="5">
    <source>
        <dbReference type="SMART" id="SM01360"/>
    </source>
</evidence>
<dbReference type="Proteomes" id="UP000622638">
    <property type="component" value="Unassembled WGS sequence"/>
</dbReference>
<evidence type="ECO:0000313" key="8">
    <source>
        <dbReference type="Proteomes" id="UP000430634"/>
    </source>
</evidence>
<dbReference type="SMART" id="SM01360">
    <property type="entry name" value="A2M"/>
    <property type="match status" value="1"/>
</dbReference>
<keyword evidence="9" id="KW-1185">Reference proteome</keyword>
<feature type="region of interest" description="Disordered" evidence="2">
    <location>
        <begin position="818"/>
        <end position="840"/>
    </location>
</feature>
<feature type="domain" description="Alpha-2-macroglobulin" evidence="5">
    <location>
        <begin position="1243"/>
        <end position="1333"/>
    </location>
</feature>
<evidence type="ECO:0000256" key="2">
    <source>
        <dbReference type="SAM" id="MobiDB-lite"/>
    </source>
</evidence>
<dbReference type="Proteomes" id="UP000430634">
    <property type="component" value="Unassembled WGS sequence"/>
</dbReference>
<dbReference type="Pfam" id="PF17973">
    <property type="entry name" value="bMG10"/>
    <property type="match status" value="1"/>
</dbReference>
<feature type="domain" description="Alpha-2-macroglobulin bait region" evidence="4">
    <location>
        <begin position="1029"/>
        <end position="1185"/>
    </location>
</feature>
<name>A0A6I3T347_9BURK</name>
<dbReference type="InterPro" id="IPR021868">
    <property type="entry name" value="Alpha_2_Macroglob_MG3"/>
</dbReference>
<reference evidence="6" key="4">
    <citation type="submission" date="2024-05" db="EMBL/GenBank/DDBJ databases">
        <authorList>
            <person name="Sun Q."/>
            <person name="Zhou Y."/>
        </authorList>
    </citation>
    <scope>NUCLEOTIDE SEQUENCE</scope>
    <source>
        <strain evidence="6">CGMCC 1.15931</strain>
    </source>
</reference>
<comment type="similarity">
    <text evidence="1">Belongs to the protease inhibitor I39 (alpha-2-macroglobulin) family. Bacterial alpha-2-macroglobulin subfamily.</text>
</comment>